<organism evidence="1 2">
    <name type="scientific">Parachlamydia acanthamoebae</name>
    <dbReference type="NCBI Taxonomy" id="83552"/>
    <lineage>
        <taxon>Bacteria</taxon>
        <taxon>Pseudomonadati</taxon>
        <taxon>Chlamydiota</taxon>
        <taxon>Chlamydiia</taxon>
        <taxon>Parachlamydiales</taxon>
        <taxon>Parachlamydiaceae</taxon>
        <taxon>Parachlamydia</taxon>
    </lineage>
</organism>
<proteinExistence type="predicted"/>
<evidence type="ECO:0000313" key="2">
    <source>
        <dbReference type="Proteomes" id="UP000031307"/>
    </source>
</evidence>
<dbReference type="RefSeq" id="WP_006341243.1">
    <property type="nucleotide sequence ID" value="NZ_JASBUT010000011.1"/>
</dbReference>
<name>A0A0C1EMF8_9BACT</name>
<dbReference type="AlphaFoldDB" id="A0A0C1EMF8"/>
<accession>A0A0C1EMF8</accession>
<gene>
    <name evidence="1" type="ORF">DB43_GE00350</name>
</gene>
<reference evidence="1 2" key="1">
    <citation type="journal article" date="2014" name="Mol. Biol. Evol.">
        <title>Massive expansion of Ubiquitination-related gene families within the Chlamydiae.</title>
        <authorList>
            <person name="Domman D."/>
            <person name="Collingro A."/>
            <person name="Lagkouvardos I."/>
            <person name="Gehre L."/>
            <person name="Weinmaier T."/>
            <person name="Rattei T."/>
            <person name="Subtil A."/>
            <person name="Horn M."/>
        </authorList>
    </citation>
    <scope>NUCLEOTIDE SEQUENCE [LARGE SCALE GENOMIC DNA]</scope>
    <source>
        <strain evidence="1 2">OEW1</strain>
    </source>
</reference>
<dbReference type="PATRIC" id="fig|83552.4.peg.1307"/>
<comment type="caution">
    <text evidence="1">The sequence shown here is derived from an EMBL/GenBank/DDBJ whole genome shotgun (WGS) entry which is preliminary data.</text>
</comment>
<dbReference type="EMBL" id="JSAM01000074">
    <property type="protein sequence ID" value="KIA77554.1"/>
    <property type="molecule type" value="Genomic_DNA"/>
</dbReference>
<sequence>MIKNNLENSVTCVTRNTLLQRMHHRRLSLHSEIKINSAPFPLAINKEPTELQLPQLVIDWFSISLNEGYIQPSQPGVGRLEGWPMRPYFKNSLYVDFECWCLKSGIQTYLIPSKELFYQATDTIFELTADNKYQFPDLTICLQIFLKLLKEVKFDQL</sequence>
<dbReference type="Proteomes" id="UP000031307">
    <property type="component" value="Unassembled WGS sequence"/>
</dbReference>
<evidence type="ECO:0000313" key="1">
    <source>
        <dbReference type="EMBL" id="KIA77554.1"/>
    </source>
</evidence>
<protein>
    <submittedName>
        <fullName evidence="1">Uncharacterized protein</fullName>
    </submittedName>
</protein>